<dbReference type="Proteomes" id="UP000246278">
    <property type="component" value="Unassembled WGS sequence"/>
</dbReference>
<organism evidence="2 3">
    <name type="scientific">Prosthecochloris marina</name>
    <dbReference type="NCBI Taxonomy" id="2017681"/>
    <lineage>
        <taxon>Bacteria</taxon>
        <taxon>Pseudomonadati</taxon>
        <taxon>Chlorobiota</taxon>
        <taxon>Chlorobiia</taxon>
        <taxon>Chlorobiales</taxon>
        <taxon>Chlorobiaceae</taxon>
        <taxon>Prosthecochloris</taxon>
    </lineage>
</organism>
<dbReference type="EMBL" id="PDNZ01000004">
    <property type="protein sequence ID" value="PWW82061.1"/>
    <property type="molecule type" value="Genomic_DNA"/>
</dbReference>
<evidence type="ECO:0008006" key="4">
    <source>
        <dbReference type="Google" id="ProtNLM"/>
    </source>
</evidence>
<name>A0A317T9G8_9CHLB</name>
<dbReference type="OrthoDB" id="598266at2"/>
<keyword evidence="3" id="KW-1185">Reference proteome</keyword>
<protein>
    <recommendedName>
        <fullName evidence="4">Chlorosome envelope protein H</fullName>
    </recommendedName>
</protein>
<evidence type="ECO:0000256" key="1">
    <source>
        <dbReference type="SAM" id="MobiDB-lite"/>
    </source>
</evidence>
<reference evidence="3" key="1">
    <citation type="submission" date="2017-10" db="EMBL/GenBank/DDBJ databases">
        <authorList>
            <person name="Gaisin V.A."/>
            <person name="Rysina M.S."/>
            <person name="Grouzdev D.S."/>
        </authorList>
    </citation>
    <scope>NUCLEOTIDE SEQUENCE [LARGE SCALE GENOMIC DNA]</scope>
    <source>
        <strain evidence="3">V1</strain>
    </source>
</reference>
<comment type="caution">
    <text evidence="2">The sequence shown here is derived from an EMBL/GenBank/DDBJ whole genome shotgun (WGS) entry which is preliminary data.</text>
</comment>
<feature type="region of interest" description="Disordered" evidence="1">
    <location>
        <begin position="174"/>
        <end position="211"/>
    </location>
</feature>
<proteinExistence type="predicted"/>
<dbReference type="RefSeq" id="WP_110023197.1">
    <property type="nucleotide sequence ID" value="NZ_PDNZ01000004.1"/>
</dbReference>
<accession>A0A317T9G8</accession>
<sequence>MTQEKKEQQAIQNATSQDDIAGSNEASIPLLMENIGILLDSAFSSMAEMVDSVNSLTGQITDNVNITVNSESVQDVLEGLSSASQSLISGVNSTIKGVNTALESKELKETFDSLGQLWNTVTGSFGSVIQAAPVQEIIENVSAGIGQVTGNVGGMVFQQEADTKHPKAVEIPFTQKDPCCGHESKKTTIDTEKNHTSQPLQKNVKKHRRKN</sequence>
<gene>
    <name evidence="2" type="ORF">CR164_06895</name>
</gene>
<feature type="compositionally biased region" description="Basic and acidic residues" evidence="1">
    <location>
        <begin position="179"/>
        <end position="195"/>
    </location>
</feature>
<dbReference type="AlphaFoldDB" id="A0A317T9G8"/>
<evidence type="ECO:0000313" key="3">
    <source>
        <dbReference type="Proteomes" id="UP000246278"/>
    </source>
</evidence>
<evidence type="ECO:0000313" key="2">
    <source>
        <dbReference type="EMBL" id="PWW82061.1"/>
    </source>
</evidence>